<sequence length="256" mass="28564">MRKAGITLGLLAVGLVLAPGGPRAQWKTAWSYEGSKGPEHWGDLDPAYATCKDGREQSPIDIRNPKKAELPALRFEYQSGPLKYLINNGKTVRVNYHDARGTGNFLIVGGRHYQLTQFHFHRPSEEYIHGEPYEMVAHLMHEASDGKVAGVVVLLKAGQANATVQQIWEHMPMTEGKEQEIPGVQVNPAGLLPRDFAYYRYLGSLTAPPCTEGVTWFVLKTPREISAEQINAFARLYPHDVRPPQPLNGRIVEESQ</sequence>
<keyword evidence="9" id="KW-1185">Reference proteome</keyword>
<dbReference type="InterPro" id="IPR023561">
    <property type="entry name" value="Carbonic_anhydrase_a-class"/>
</dbReference>
<dbReference type="AlphaFoldDB" id="A0A7V8SWC8"/>
<dbReference type="CDD" id="cd03124">
    <property type="entry name" value="alpha_CA_prokaryotic_like"/>
    <property type="match status" value="1"/>
</dbReference>
<dbReference type="Pfam" id="PF00194">
    <property type="entry name" value="Carb_anhydrase"/>
    <property type="match status" value="1"/>
</dbReference>
<comment type="caution">
    <text evidence="8">The sequence shown here is derived from an EMBL/GenBank/DDBJ whole genome shotgun (WGS) entry which is preliminary data.</text>
</comment>
<evidence type="ECO:0000256" key="5">
    <source>
        <dbReference type="ARBA" id="ARBA00023239"/>
    </source>
</evidence>
<gene>
    <name evidence="8" type="ORF">HRJ53_07140</name>
</gene>
<keyword evidence="4" id="KW-0862">Zinc</keyword>
<reference evidence="8" key="1">
    <citation type="submission" date="2020-06" db="EMBL/GenBank/DDBJ databases">
        <title>Legume-microbial interactions unlock mineral nutrients during tropical forest succession.</title>
        <authorList>
            <person name="Epihov D.Z."/>
        </authorList>
    </citation>
    <scope>NUCLEOTIDE SEQUENCE [LARGE SCALE GENOMIC DNA]</scope>
    <source>
        <strain evidence="8">Pan2503</strain>
    </source>
</reference>
<keyword evidence="5" id="KW-0456">Lyase</keyword>
<proteinExistence type="inferred from homology"/>
<evidence type="ECO:0000256" key="1">
    <source>
        <dbReference type="ARBA" id="ARBA00010718"/>
    </source>
</evidence>
<dbReference type="PANTHER" id="PTHR18952:SF265">
    <property type="entry name" value="CARBONIC ANHYDRASE"/>
    <property type="match status" value="1"/>
</dbReference>
<dbReference type="EMBL" id="JACDQQ010000696">
    <property type="protein sequence ID" value="MBA0084751.1"/>
    <property type="molecule type" value="Genomic_DNA"/>
</dbReference>
<evidence type="ECO:0000256" key="3">
    <source>
        <dbReference type="ARBA" id="ARBA00022723"/>
    </source>
</evidence>
<dbReference type="GO" id="GO:0004089">
    <property type="term" value="F:carbonate dehydratase activity"/>
    <property type="evidence" value="ECO:0007669"/>
    <property type="project" value="UniProtKB-EC"/>
</dbReference>
<dbReference type="InterPro" id="IPR041891">
    <property type="entry name" value="Alpha_CA_prokaryot-like"/>
</dbReference>
<evidence type="ECO:0000256" key="4">
    <source>
        <dbReference type="ARBA" id="ARBA00022833"/>
    </source>
</evidence>
<dbReference type="Proteomes" id="UP000567293">
    <property type="component" value="Unassembled WGS sequence"/>
</dbReference>
<organism evidence="8 9">
    <name type="scientific">Candidatus Acidiferrum panamense</name>
    <dbReference type="NCBI Taxonomy" id="2741543"/>
    <lineage>
        <taxon>Bacteria</taxon>
        <taxon>Pseudomonadati</taxon>
        <taxon>Acidobacteriota</taxon>
        <taxon>Terriglobia</taxon>
        <taxon>Candidatus Acidiferrales</taxon>
        <taxon>Candidatus Acidiferrum</taxon>
    </lineage>
</organism>
<dbReference type="PROSITE" id="PS51144">
    <property type="entry name" value="ALPHA_CA_2"/>
    <property type="match status" value="1"/>
</dbReference>
<dbReference type="SUPFAM" id="SSF51069">
    <property type="entry name" value="Carbonic anhydrase"/>
    <property type="match status" value="1"/>
</dbReference>
<evidence type="ECO:0000256" key="6">
    <source>
        <dbReference type="ARBA" id="ARBA00048348"/>
    </source>
</evidence>
<feature type="domain" description="Alpha-carbonic anhydrase" evidence="7">
    <location>
        <begin position="28"/>
        <end position="256"/>
    </location>
</feature>
<dbReference type="InterPro" id="IPR001148">
    <property type="entry name" value="CA_dom"/>
</dbReference>
<dbReference type="Gene3D" id="3.10.200.10">
    <property type="entry name" value="Alpha carbonic anhydrase"/>
    <property type="match status" value="1"/>
</dbReference>
<comment type="similarity">
    <text evidence="1">Belongs to the alpha-carbonic anhydrase family.</text>
</comment>
<keyword evidence="3" id="KW-0479">Metal-binding</keyword>
<dbReference type="GO" id="GO:0008270">
    <property type="term" value="F:zinc ion binding"/>
    <property type="evidence" value="ECO:0007669"/>
    <property type="project" value="InterPro"/>
</dbReference>
<dbReference type="InterPro" id="IPR036398">
    <property type="entry name" value="CA_dom_sf"/>
</dbReference>
<comment type="catalytic activity">
    <reaction evidence="6">
        <text>hydrogencarbonate + H(+) = CO2 + H2O</text>
        <dbReference type="Rhea" id="RHEA:10748"/>
        <dbReference type="ChEBI" id="CHEBI:15377"/>
        <dbReference type="ChEBI" id="CHEBI:15378"/>
        <dbReference type="ChEBI" id="CHEBI:16526"/>
        <dbReference type="ChEBI" id="CHEBI:17544"/>
        <dbReference type="EC" id="4.2.1.1"/>
    </reaction>
</comment>
<evidence type="ECO:0000259" key="7">
    <source>
        <dbReference type="PROSITE" id="PS51144"/>
    </source>
</evidence>
<protein>
    <recommendedName>
        <fullName evidence="2">carbonic anhydrase</fullName>
        <ecNumber evidence="2">4.2.1.1</ecNumber>
    </recommendedName>
</protein>
<evidence type="ECO:0000313" key="8">
    <source>
        <dbReference type="EMBL" id="MBA0084751.1"/>
    </source>
</evidence>
<name>A0A7V8SWC8_9BACT</name>
<accession>A0A7V8SWC8</accession>
<dbReference type="EC" id="4.2.1.1" evidence="2"/>
<evidence type="ECO:0000256" key="2">
    <source>
        <dbReference type="ARBA" id="ARBA00012925"/>
    </source>
</evidence>
<evidence type="ECO:0000313" key="9">
    <source>
        <dbReference type="Proteomes" id="UP000567293"/>
    </source>
</evidence>
<dbReference type="PANTHER" id="PTHR18952">
    <property type="entry name" value="CARBONIC ANHYDRASE"/>
    <property type="match status" value="1"/>
</dbReference>
<dbReference type="SMART" id="SM01057">
    <property type="entry name" value="Carb_anhydrase"/>
    <property type="match status" value="1"/>
</dbReference>